<dbReference type="InterPro" id="IPR036249">
    <property type="entry name" value="Thioredoxin-like_sf"/>
</dbReference>
<organism evidence="4 5">
    <name type="scientific">Paracoccus pacificus</name>
    <dbReference type="NCBI Taxonomy" id="1463598"/>
    <lineage>
        <taxon>Bacteria</taxon>
        <taxon>Pseudomonadati</taxon>
        <taxon>Pseudomonadota</taxon>
        <taxon>Alphaproteobacteria</taxon>
        <taxon>Rhodobacterales</taxon>
        <taxon>Paracoccaceae</taxon>
        <taxon>Paracoccus</taxon>
    </lineage>
</organism>
<dbReference type="RefSeq" id="WP_379144259.1">
    <property type="nucleotide sequence ID" value="NZ_JBHUEN010000043.1"/>
</dbReference>
<dbReference type="SFLD" id="SFLDG00358">
    <property type="entry name" value="Main_(cytGST)"/>
    <property type="match status" value="1"/>
</dbReference>
<dbReference type="InterPro" id="IPR040079">
    <property type="entry name" value="Glutathione_S-Trfase"/>
</dbReference>
<dbReference type="CDD" id="cd03046">
    <property type="entry name" value="GST_N_GTT1_like"/>
    <property type="match status" value="1"/>
</dbReference>
<evidence type="ECO:0000259" key="2">
    <source>
        <dbReference type="PROSITE" id="PS50404"/>
    </source>
</evidence>
<dbReference type="Pfam" id="PF02798">
    <property type="entry name" value="GST_N"/>
    <property type="match status" value="1"/>
</dbReference>
<evidence type="ECO:0000313" key="4">
    <source>
        <dbReference type="EMBL" id="MFD1883163.1"/>
    </source>
</evidence>
<feature type="domain" description="GST N-terminal" evidence="2">
    <location>
        <begin position="9"/>
        <end position="87"/>
    </location>
</feature>
<comment type="caution">
    <text evidence="4">The sequence shown here is derived from an EMBL/GenBank/DDBJ whole genome shotgun (WGS) entry which is preliminary data.</text>
</comment>
<dbReference type="CDD" id="cd03207">
    <property type="entry name" value="GST_C_8"/>
    <property type="match status" value="1"/>
</dbReference>
<evidence type="ECO:0000256" key="1">
    <source>
        <dbReference type="RuleBase" id="RU003494"/>
    </source>
</evidence>
<dbReference type="Gene3D" id="3.40.30.10">
    <property type="entry name" value="Glutaredoxin"/>
    <property type="match status" value="1"/>
</dbReference>
<dbReference type="PROSITE" id="PS50404">
    <property type="entry name" value="GST_NTER"/>
    <property type="match status" value="1"/>
</dbReference>
<dbReference type="PROSITE" id="PS50405">
    <property type="entry name" value="GST_CTER"/>
    <property type="match status" value="1"/>
</dbReference>
<dbReference type="InterPro" id="IPR010987">
    <property type="entry name" value="Glutathione-S-Trfase_C-like"/>
</dbReference>
<dbReference type="SFLD" id="SFLDS00019">
    <property type="entry name" value="Glutathione_Transferase_(cytos"/>
    <property type="match status" value="1"/>
</dbReference>
<dbReference type="InterPro" id="IPR036282">
    <property type="entry name" value="Glutathione-S-Trfase_C_sf"/>
</dbReference>
<protein>
    <submittedName>
        <fullName evidence="4">Glutathione S-transferase family protein</fullName>
    </submittedName>
</protein>
<feature type="domain" description="GST C-terminal" evidence="3">
    <location>
        <begin position="87"/>
        <end position="222"/>
    </location>
</feature>
<dbReference type="InterPro" id="IPR004046">
    <property type="entry name" value="GST_C"/>
</dbReference>
<dbReference type="InterPro" id="IPR004045">
    <property type="entry name" value="Glutathione_S-Trfase_N"/>
</dbReference>
<dbReference type="EMBL" id="JBHUEN010000043">
    <property type="protein sequence ID" value="MFD1883163.1"/>
    <property type="molecule type" value="Genomic_DNA"/>
</dbReference>
<dbReference type="SUPFAM" id="SSF52833">
    <property type="entry name" value="Thioredoxin-like"/>
    <property type="match status" value="1"/>
</dbReference>
<gene>
    <name evidence="4" type="ORF">ACFSCT_15695</name>
</gene>
<dbReference type="PANTHER" id="PTHR44051">
    <property type="entry name" value="GLUTATHIONE S-TRANSFERASE-RELATED"/>
    <property type="match status" value="1"/>
</dbReference>
<dbReference type="Gene3D" id="1.20.1050.10">
    <property type="match status" value="1"/>
</dbReference>
<accession>A0ABW4RB27</accession>
<name>A0ABW4RB27_9RHOB</name>
<dbReference type="Proteomes" id="UP001597213">
    <property type="component" value="Unassembled WGS sequence"/>
</dbReference>
<sequence length="226" mass="25260">MSPLTIVTLDWVPDFPRGFVRDIRARWAAEEAGRPYQVETVPGAQKTEAHREIQPYQQVPAIRDGDLTLFESGAIVLHLAEGTPLLPPDRRSEVTQWVISALNTVEIATGHWLLMILQRDYPEIFGPGATDAQLAHARRGMDLRLGQLERELDGREWLLGDQFTAGDILMADTLRQIDHDGVLDGFPGLRAYLDRAKARPGFQRAYDAQMDHWKAADKARAAVAAS</sequence>
<comment type="similarity">
    <text evidence="1">Belongs to the GST superfamily.</text>
</comment>
<dbReference type="PANTHER" id="PTHR44051:SF8">
    <property type="entry name" value="GLUTATHIONE S-TRANSFERASE GSTA"/>
    <property type="match status" value="1"/>
</dbReference>
<proteinExistence type="inferred from homology"/>
<dbReference type="Pfam" id="PF00043">
    <property type="entry name" value="GST_C"/>
    <property type="match status" value="1"/>
</dbReference>
<evidence type="ECO:0000313" key="5">
    <source>
        <dbReference type="Proteomes" id="UP001597213"/>
    </source>
</evidence>
<reference evidence="5" key="1">
    <citation type="journal article" date="2019" name="Int. J. Syst. Evol. Microbiol.">
        <title>The Global Catalogue of Microorganisms (GCM) 10K type strain sequencing project: providing services to taxonomists for standard genome sequencing and annotation.</title>
        <authorList>
            <consortium name="The Broad Institute Genomics Platform"/>
            <consortium name="The Broad Institute Genome Sequencing Center for Infectious Disease"/>
            <person name="Wu L."/>
            <person name="Ma J."/>
        </authorList>
    </citation>
    <scope>NUCLEOTIDE SEQUENCE [LARGE SCALE GENOMIC DNA]</scope>
    <source>
        <strain evidence="5">CCUG 56029</strain>
    </source>
</reference>
<dbReference type="SUPFAM" id="SSF47616">
    <property type="entry name" value="GST C-terminal domain-like"/>
    <property type="match status" value="1"/>
</dbReference>
<keyword evidence="5" id="KW-1185">Reference proteome</keyword>
<evidence type="ECO:0000259" key="3">
    <source>
        <dbReference type="PROSITE" id="PS50405"/>
    </source>
</evidence>